<evidence type="ECO:0008006" key="4">
    <source>
        <dbReference type="Google" id="ProtNLM"/>
    </source>
</evidence>
<reference evidence="2 3" key="1">
    <citation type="submission" date="2019-03" db="EMBL/GenBank/DDBJ databases">
        <title>Genomic Encyclopedia of Type Strains, Phase IV (KMG-IV): sequencing the most valuable type-strain genomes for metagenomic binning, comparative biology and taxonomic classification.</title>
        <authorList>
            <person name="Goeker M."/>
        </authorList>
    </citation>
    <scope>NUCLEOTIDE SEQUENCE [LARGE SCALE GENOMIC DNA]</scope>
    <source>
        <strain evidence="2 3">DSM 45361</strain>
    </source>
</reference>
<accession>A0A4R6S453</accession>
<keyword evidence="1" id="KW-1133">Transmembrane helix</keyword>
<keyword evidence="3" id="KW-1185">Reference proteome</keyword>
<gene>
    <name evidence="2" type="ORF">EV186_106398</name>
</gene>
<dbReference type="EMBL" id="SNXZ01000006">
    <property type="protein sequence ID" value="TDP94004.1"/>
    <property type="molecule type" value="Genomic_DNA"/>
</dbReference>
<feature type="transmembrane region" description="Helical" evidence="1">
    <location>
        <begin position="33"/>
        <end position="57"/>
    </location>
</feature>
<protein>
    <recommendedName>
        <fullName evidence="4">Integral membrane protein</fullName>
    </recommendedName>
</protein>
<feature type="transmembrane region" description="Helical" evidence="1">
    <location>
        <begin position="69"/>
        <end position="86"/>
    </location>
</feature>
<keyword evidence="1" id="KW-0472">Membrane</keyword>
<keyword evidence="1" id="KW-0812">Transmembrane</keyword>
<evidence type="ECO:0000313" key="2">
    <source>
        <dbReference type="EMBL" id="TDP94004.1"/>
    </source>
</evidence>
<dbReference type="AlphaFoldDB" id="A0A4R6S453"/>
<dbReference type="Proteomes" id="UP000295444">
    <property type="component" value="Unassembled WGS sequence"/>
</dbReference>
<organism evidence="2 3">
    <name type="scientific">Labedaea rhizosphaerae</name>
    <dbReference type="NCBI Taxonomy" id="598644"/>
    <lineage>
        <taxon>Bacteria</taxon>
        <taxon>Bacillati</taxon>
        <taxon>Actinomycetota</taxon>
        <taxon>Actinomycetes</taxon>
        <taxon>Pseudonocardiales</taxon>
        <taxon>Pseudonocardiaceae</taxon>
        <taxon>Labedaea</taxon>
    </lineage>
</organism>
<sequence>MAYGLSALAAVVYACGLVLLVRADRHPEHSRGPALVCCAVELVGVIGVGLSTVVTTFPDATVWSGFGRGYGFVPLVLPVLAGWWLLAGRRSDEPA</sequence>
<evidence type="ECO:0000313" key="3">
    <source>
        <dbReference type="Proteomes" id="UP000295444"/>
    </source>
</evidence>
<comment type="caution">
    <text evidence="2">The sequence shown here is derived from an EMBL/GenBank/DDBJ whole genome shotgun (WGS) entry which is preliminary data.</text>
</comment>
<dbReference type="RefSeq" id="WP_341815733.1">
    <property type="nucleotide sequence ID" value="NZ_SNXZ01000006.1"/>
</dbReference>
<proteinExistence type="predicted"/>
<evidence type="ECO:0000256" key="1">
    <source>
        <dbReference type="SAM" id="Phobius"/>
    </source>
</evidence>
<name>A0A4R6S453_LABRH</name>